<keyword evidence="1" id="KW-0863">Zinc-finger</keyword>
<dbReference type="Gene3D" id="3.30.160.60">
    <property type="entry name" value="Classic Zinc Finger"/>
    <property type="match status" value="1"/>
</dbReference>
<dbReference type="EMBL" id="JAIWYP010000010">
    <property type="protein sequence ID" value="KAH3747690.1"/>
    <property type="molecule type" value="Genomic_DNA"/>
</dbReference>
<gene>
    <name evidence="3" type="ORF">DPMN_182119</name>
</gene>
<keyword evidence="1" id="KW-0479">Metal-binding</keyword>
<evidence type="ECO:0000313" key="3">
    <source>
        <dbReference type="EMBL" id="KAH3747690.1"/>
    </source>
</evidence>
<dbReference type="InterPro" id="IPR000315">
    <property type="entry name" value="Znf_B-box"/>
</dbReference>
<dbReference type="GO" id="GO:0008270">
    <property type="term" value="F:zinc ion binding"/>
    <property type="evidence" value="ECO:0007669"/>
    <property type="project" value="UniProtKB-KW"/>
</dbReference>
<evidence type="ECO:0000259" key="2">
    <source>
        <dbReference type="PROSITE" id="PS50119"/>
    </source>
</evidence>
<reference evidence="3" key="2">
    <citation type="submission" date="2020-11" db="EMBL/GenBank/DDBJ databases">
        <authorList>
            <person name="McCartney M.A."/>
            <person name="Auch B."/>
            <person name="Kono T."/>
            <person name="Mallez S."/>
            <person name="Becker A."/>
            <person name="Gohl D.M."/>
            <person name="Silverstein K.A.T."/>
            <person name="Koren S."/>
            <person name="Bechman K.B."/>
            <person name="Herman A."/>
            <person name="Abrahante J.E."/>
            <person name="Garbe J."/>
        </authorList>
    </citation>
    <scope>NUCLEOTIDE SEQUENCE</scope>
    <source>
        <strain evidence="3">Duluth1</strain>
        <tissue evidence="3">Whole animal</tissue>
    </source>
</reference>
<comment type="caution">
    <text evidence="3">The sequence shown here is derived from an EMBL/GenBank/DDBJ whole genome shotgun (WGS) entry which is preliminary data.</text>
</comment>
<accession>A0A9D4DFP4</accession>
<dbReference type="AlphaFoldDB" id="A0A9D4DFP4"/>
<protein>
    <recommendedName>
        <fullName evidence="2">B box-type domain-containing protein</fullName>
    </recommendedName>
</protein>
<name>A0A9D4DFP4_DREPO</name>
<dbReference type="PROSITE" id="PS50119">
    <property type="entry name" value="ZF_BBOX"/>
    <property type="match status" value="1"/>
</dbReference>
<evidence type="ECO:0000313" key="4">
    <source>
        <dbReference type="Proteomes" id="UP000828390"/>
    </source>
</evidence>
<dbReference type="Proteomes" id="UP000828390">
    <property type="component" value="Unassembled WGS sequence"/>
</dbReference>
<keyword evidence="4" id="KW-1185">Reference proteome</keyword>
<keyword evidence="1" id="KW-0862">Zinc</keyword>
<reference evidence="3" key="1">
    <citation type="journal article" date="2019" name="bioRxiv">
        <title>The Genome of the Zebra Mussel, Dreissena polymorpha: A Resource for Invasive Species Research.</title>
        <authorList>
            <person name="McCartney M.A."/>
            <person name="Auch B."/>
            <person name="Kono T."/>
            <person name="Mallez S."/>
            <person name="Zhang Y."/>
            <person name="Obille A."/>
            <person name="Becker A."/>
            <person name="Abrahante J.E."/>
            <person name="Garbe J."/>
            <person name="Badalamenti J.P."/>
            <person name="Herman A."/>
            <person name="Mangelson H."/>
            <person name="Liachko I."/>
            <person name="Sullivan S."/>
            <person name="Sone E.D."/>
            <person name="Koren S."/>
            <person name="Silverstein K.A.T."/>
            <person name="Beckman K.B."/>
            <person name="Gohl D.M."/>
        </authorList>
    </citation>
    <scope>NUCLEOTIDE SEQUENCE</scope>
    <source>
        <strain evidence="3">Duluth1</strain>
        <tissue evidence="3">Whole animal</tissue>
    </source>
</reference>
<dbReference type="SUPFAM" id="SSF57845">
    <property type="entry name" value="B-box zinc-binding domain"/>
    <property type="match status" value="1"/>
</dbReference>
<organism evidence="3 4">
    <name type="scientific">Dreissena polymorpha</name>
    <name type="common">Zebra mussel</name>
    <name type="synonym">Mytilus polymorpha</name>
    <dbReference type="NCBI Taxonomy" id="45954"/>
    <lineage>
        <taxon>Eukaryota</taxon>
        <taxon>Metazoa</taxon>
        <taxon>Spiralia</taxon>
        <taxon>Lophotrochozoa</taxon>
        <taxon>Mollusca</taxon>
        <taxon>Bivalvia</taxon>
        <taxon>Autobranchia</taxon>
        <taxon>Heteroconchia</taxon>
        <taxon>Euheterodonta</taxon>
        <taxon>Imparidentia</taxon>
        <taxon>Neoheterodontei</taxon>
        <taxon>Myida</taxon>
        <taxon>Dreissenoidea</taxon>
        <taxon>Dreissenidae</taxon>
        <taxon>Dreissena</taxon>
    </lineage>
</organism>
<feature type="domain" description="B box-type" evidence="2">
    <location>
        <begin position="6"/>
        <end position="40"/>
    </location>
</feature>
<sequence>MYGFVGKMVFCKFHPHKRCEHFCEDHTVLLCSICLREKHRGCKIADEREFKDFYGRKIRDAGRVIEDEKNDIIDKTDGVVHALDTGIVRLVKYQKDVDGVIKRLHEMKNEVEHQRNGIRFTSQNLRDIERSLTTANELKQCKQLYSDVDIERIKFERKQQKIVLTPGRFHDEIKIHFNGLTKKLKAIRNDVDLELTASQEKLQLKQNDSVKPFKEFSYNPPYMNISKKFAKVRGQRNKVALLASFSKVRKPITGDDGRIIHEGRGRFTNYRYDRTVRLPALPGITESPVKQPVVSFASMRRQQNSAKSDSWHMT</sequence>
<proteinExistence type="predicted"/>
<evidence type="ECO:0000256" key="1">
    <source>
        <dbReference type="PROSITE-ProRule" id="PRU00024"/>
    </source>
</evidence>